<evidence type="ECO:0000313" key="2">
    <source>
        <dbReference type="Proteomes" id="UP000486602"/>
    </source>
</evidence>
<accession>A0A7K3WP22</accession>
<name>A0A7K3WP22_9FLAO</name>
<reference evidence="1 2" key="1">
    <citation type="submission" date="2020-02" db="EMBL/GenBank/DDBJ databases">
        <title>Out from the shadows clarifying the taxonomy of the family Cryomorphaceae and related taxa by utilizing the GTDB taxonomic framework.</title>
        <authorList>
            <person name="Bowman J.P."/>
        </authorList>
    </citation>
    <scope>NUCLEOTIDE SEQUENCE [LARGE SCALE GENOMIC DNA]</scope>
    <source>
        <strain evidence="1 2">QSSC 1-22</strain>
    </source>
</reference>
<comment type="caution">
    <text evidence="1">The sequence shown here is derived from an EMBL/GenBank/DDBJ whole genome shotgun (WGS) entry which is preliminary data.</text>
</comment>
<proteinExistence type="predicted"/>
<keyword evidence="2" id="KW-1185">Reference proteome</keyword>
<dbReference type="EMBL" id="JAAGVY010000010">
    <property type="protein sequence ID" value="NEN23316.1"/>
    <property type="molecule type" value="Genomic_DNA"/>
</dbReference>
<organism evidence="1 2">
    <name type="scientific">Cryomorpha ignava</name>
    <dbReference type="NCBI Taxonomy" id="101383"/>
    <lineage>
        <taxon>Bacteria</taxon>
        <taxon>Pseudomonadati</taxon>
        <taxon>Bacteroidota</taxon>
        <taxon>Flavobacteriia</taxon>
        <taxon>Flavobacteriales</taxon>
        <taxon>Cryomorphaceae</taxon>
        <taxon>Cryomorpha</taxon>
    </lineage>
</organism>
<dbReference type="Proteomes" id="UP000486602">
    <property type="component" value="Unassembled WGS sequence"/>
</dbReference>
<dbReference type="RefSeq" id="WP_163284429.1">
    <property type="nucleotide sequence ID" value="NZ_JAAGVY010000010.1"/>
</dbReference>
<dbReference type="AlphaFoldDB" id="A0A7K3WP22"/>
<sequence>MFPIYRKYSNNKSFFKVFDSNSFEEIQVLGSNYWIYPFVAKILPDRNFIKDMIEMEGGGWIEISAEAYNGFKSNCEKEFKKQN</sequence>
<gene>
    <name evidence="1" type="ORF">G3O08_07370</name>
</gene>
<protein>
    <submittedName>
        <fullName evidence="1">Uncharacterized protein</fullName>
    </submittedName>
</protein>
<evidence type="ECO:0000313" key="1">
    <source>
        <dbReference type="EMBL" id="NEN23316.1"/>
    </source>
</evidence>